<dbReference type="PROSITE" id="PS50918">
    <property type="entry name" value="WWE"/>
    <property type="match status" value="1"/>
</dbReference>
<dbReference type="Gene3D" id="3.30.720.50">
    <property type="match status" value="1"/>
</dbReference>
<dbReference type="GO" id="GO:0008270">
    <property type="term" value="F:zinc ion binding"/>
    <property type="evidence" value="ECO:0007669"/>
    <property type="project" value="UniProtKB-UniRule"/>
</dbReference>
<accession>A0AAJ7L4J6</accession>
<dbReference type="PROSITE" id="PS00518">
    <property type="entry name" value="ZF_RING_1"/>
    <property type="match status" value="1"/>
</dbReference>
<dbReference type="InterPro" id="IPR018123">
    <property type="entry name" value="WWE-dom_subgr"/>
</dbReference>
<dbReference type="GO" id="GO:0006511">
    <property type="term" value="P:ubiquitin-dependent protein catabolic process"/>
    <property type="evidence" value="ECO:0007669"/>
    <property type="project" value="UniProtKB-UniRule"/>
</dbReference>
<keyword evidence="7 10" id="KW-0863">Zinc-finger</keyword>
<dbReference type="Pfam" id="PF13920">
    <property type="entry name" value="zf-C3HC4_3"/>
    <property type="match status" value="1"/>
</dbReference>
<dbReference type="InterPro" id="IPR037197">
    <property type="entry name" value="WWE_dom_sf"/>
</dbReference>
<evidence type="ECO:0000256" key="8">
    <source>
        <dbReference type="ARBA" id="ARBA00022786"/>
    </source>
</evidence>
<dbReference type="Pfam" id="PF02825">
    <property type="entry name" value="WWE"/>
    <property type="match status" value="1"/>
</dbReference>
<proteinExistence type="predicted"/>
<dbReference type="PROSITE" id="PS50089">
    <property type="entry name" value="ZF_RING_2"/>
    <property type="match status" value="1"/>
</dbReference>
<keyword evidence="4 11" id="KW-0808">Transferase</keyword>
<name>A0AAJ7L4J6_9ACAR</name>
<dbReference type="InterPro" id="IPR044110">
    <property type="entry name" value="RING-HC_RNF146"/>
</dbReference>
<dbReference type="RefSeq" id="XP_018494214.1">
    <property type="nucleotide sequence ID" value="XM_018638698.1"/>
</dbReference>
<feature type="region of interest" description="Disordered" evidence="12">
    <location>
        <begin position="1"/>
        <end position="27"/>
    </location>
</feature>
<dbReference type="GeneID" id="108863947"/>
<dbReference type="PANTHER" id="PTHR13417:SF2">
    <property type="entry name" value="E3 UBIQUITIN-PROTEIN LIGASE RNF146"/>
    <property type="match status" value="1"/>
</dbReference>
<evidence type="ECO:0000256" key="1">
    <source>
        <dbReference type="ARBA" id="ARBA00000900"/>
    </source>
</evidence>
<dbReference type="GO" id="GO:0072572">
    <property type="term" value="F:poly-ADP-D-ribose binding"/>
    <property type="evidence" value="ECO:0007669"/>
    <property type="project" value="UniProtKB-UniRule"/>
</dbReference>
<feature type="compositionally biased region" description="Polar residues" evidence="12">
    <location>
        <begin position="10"/>
        <end position="25"/>
    </location>
</feature>
<comment type="function">
    <text evidence="11">E3 ubiquitin-protein ligase that specifically binds poly-ADP-ribosylated proteins and mediates their ubiquitination and subsequent degradation.</text>
</comment>
<dbReference type="InterPro" id="IPR004170">
    <property type="entry name" value="WWE_dom"/>
</dbReference>
<dbReference type="GO" id="GO:0005829">
    <property type="term" value="C:cytosol"/>
    <property type="evidence" value="ECO:0007669"/>
    <property type="project" value="UniProtKB-SubCell"/>
</dbReference>
<evidence type="ECO:0000256" key="5">
    <source>
        <dbReference type="ARBA" id="ARBA00022687"/>
    </source>
</evidence>
<dbReference type="InterPro" id="IPR001841">
    <property type="entry name" value="Znf_RING"/>
</dbReference>
<evidence type="ECO:0000256" key="11">
    <source>
        <dbReference type="RuleBase" id="RU367115"/>
    </source>
</evidence>
<evidence type="ECO:0000256" key="7">
    <source>
        <dbReference type="ARBA" id="ARBA00022771"/>
    </source>
</evidence>
<keyword evidence="8 11" id="KW-0833">Ubl conjugation pathway</keyword>
<dbReference type="SMART" id="SM00678">
    <property type="entry name" value="WWE"/>
    <property type="match status" value="1"/>
</dbReference>
<dbReference type="CDD" id="cd16546">
    <property type="entry name" value="RING-HC_RNF146"/>
    <property type="match status" value="1"/>
</dbReference>
<reference evidence="16" key="1">
    <citation type="submission" date="2025-08" db="UniProtKB">
        <authorList>
            <consortium name="RefSeq"/>
        </authorList>
    </citation>
    <scope>IDENTIFICATION</scope>
</reference>
<evidence type="ECO:0000256" key="9">
    <source>
        <dbReference type="ARBA" id="ARBA00022833"/>
    </source>
</evidence>
<dbReference type="SUPFAM" id="SSF117839">
    <property type="entry name" value="WWE domain"/>
    <property type="match status" value="1"/>
</dbReference>
<dbReference type="InterPro" id="IPR017907">
    <property type="entry name" value="Znf_RING_CS"/>
</dbReference>
<protein>
    <recommendedName>
        <fullName evidence="11">E3 ubiquitin-protein ligase</fullName>
        <ecNumber evidence="11">2.3.2.27</ecNumber>
    </recommendedName>
</protein>
<comment type="PTM">
    <text evidence="11">Ubiquitinated; autoubiquitinated.</text>
</comment>
<dbReference type="EC" id="2.3.2.27" evidence="11"/>
<evidence type="ECO:0000256" key="4">
    <source>
        <dbReference type="ARBA" id="ARBA00022679"/>
    </source>
</evidence>
<dbReference type="SMART" id="SM00184">
    <property type="entry name" value="RING"/>
    <property type="match status" value="1"/>
</dbReference>
<comment type="catalytic activity">
    <reaction evidence="1 11">
        <text>S-ubiquitinyl-[E2 ubiquitin-conjugating enzyme]-L-cysteine + [acceptor protein]-L-lysine = [E2 ubiquitin-conjugating enzyme]-L-cysteine + N(6)-ubiquitinyl-[acceptor protein]-L-lysine.</text>
        <dbReference type="EC" id="2.3.2.27"/>
    </reaction>
</comment>
<evidence type="ECO:0000259" key="14">
    <source>
        <dbReference type="PROSITE" id="PS50918"/>
    </source>
</evidence>
<dbReference type="AlphaFoldDB" id="A0AAJ7L4J6"/>
<dbReference type="Gene3D" id="3.30.40.10">
    <property type="entry name" value="Zinc/RING finger domain, C3HC4 (zinc finger)"/>
    <property type="match status" value="1"/>
</dbReference>
<comment type="pathway">
    <text evidence="11">Protein modification; protein ubiquitination.</text>
</comment>
<gene>
    <name evidence="16" type="primary">LOC108863947</name>
</gene>
<evidence type="ECO:0000256" key="2">
    <source>
        <dbReference type="ARBA" id="ARBA00004514"/>
    </source>
</evidence>
<dbReference type="GO" id="GO:0016055">
    <property type="term" value="P:Wnt signaling pathway"/>
    <property type="evidence" value="ECO:0007669"/>
    <property type="project" value="UniProtKB-KW"/>
</dbReference>
<dbReference type="PANTHER" id="PTHR13417">
    <property type="entry name" value="E3 UBIQUITIN-PROTEIN LIGASE RNF146"/>
    <property type="match status" value="1"/>
</dbReference>
<evidence type="ECO:0000313" key="16">
    <source>
        <dbReference type="RefSeq" id="XP_018494214.1"/>
    </source>
</evidence>
<comment type="domain">
    <text evidence="11">The WWE domain mediates non-covalent poly(ADP-ribose)-binding.</text>
</comment>
<dbReference type="GO" id="GO:0005634">
    <property type="term" value="C:nucleus"/>
    <property type="evidence" value="ECO:0007669"/>
    <property type="project" value="TreeGrafter"/>
</dbReference>
<keyword evidence="9 11" id="KW-0862">Zinc</keyword>
<sequence length="184" mass="20912">MDHTYALPASPTQVCDVSSTTPSSESDTHECPVCLQAPQLPIKLPCNHIFCFLCAKGFANQHGRCAYCRAEIPIGYMQLPTVVPRNSEGGSDADRKYQWFYAGRNGWWQFENRHCEELEEALQKGDSQYELQVSGFMYVIDLHQMVQYRKDRPGRTRRIKRDIISAPRKGVAGLRDDLINGSLI</sequence>
<keyword evidence="3 11" id="KW-0963">Cytoplasm</keyword>
<evidence type="ECO:0000313" key="15">
    <source>
        <dbReference type="Proteomes" id="UP000694867"/>
    </source>
</evidence>
<comment type="subcellular location">
    <subcellularLocation>
        <location evidence="2 11">Cytoplasm</location>
        <location evidence="2 11">Cytosol</location>
    </subcellularLocation>
</comment>
<evidence type="ECO:0000256" key="12">
    <source>
        <dbReference type="SAM" id="MobiDB-lite"/>
    </source>
</evidence>
<dbReference type="KEGG" id="goe:108863947"/>
<dbReference type="InterPro" id="IPR033509">
    <property type="entry name" value="RNF146"/>
</dbReference>
<dbReference type="Proteomes" id="UP000694867">
    <property type="component" value="Unplaced"/>
</dbReference>
<feature type="domain" description="RING-type" evidence="13">
    <location>
        <begin position="31"/>
        <end position="69"/>
    </location>
</feature>
<evidence type="ECO:0000256" key="10">
    <source>
        <dbReference type="PROSITE-ProRule" id="PRU00175"/>
    </source>
</evidence>
<dbReference type="InterPro" id="IPR013083">
    <property type="entry name" value="Znf_RING/FYVE/PHD"/>
</dbReference>
<keyword evidence="15" id="KW-1185">Reference proteome</keyword>
<organism evidence="15 16">
    <name type="scientific">Galendromus occidentalis</name>
    <name type="common">western predatory mite</name>
    <dbReference type="NCBI Taxonomy" id="34638"/>
    <lineage>
        <taxon>Eukaryota</taxon>
        <taxon>Metazoa</taxon>
        <taxon>Ecdysozoa</taxon>
        <taxon>Arthropoda</taxon>
        <taxon>Chelicerata</taxon>
        <taxon>Arachnida</taxon>
        <taxon>Acari</taxon>
        <taxon>Parasitiformes</taxon>
        <taxon>Mesostigmata</taxon>
        <taxon>Gamasina</taxon>
        <taxon>Phytoseioidea</taxon>
        <taxon>Phytoseiidae</taxon>
        <taxon>Typhlodrominae</taxon>
        <taxon>Galendromus</taxon>
    </lineage>
</organism>
<keyword evidence="6 11" id="KW-0479">Metal-binding</keyword>
<evidence type="ECO:0000256" key="3">
    <source>
        <dbReference type="ARBA" id="ARBA00022490"/>
    </source>
</evidence>
<dbReference type="GO" id="GO:0061630">
    <property type="term" value="F:ubiquitin protein ligase activity"/>
    <property type="evidence" value="ECO:0007669"/>
    <property type="project" value="UniProtKB-UniRule"/>
</dbReference>
<dbReference type="GO" id="GO:0051865">
    <property type="term" value="P:protein autoubiquitination"/>
    <property type="evidence" value="ECO:0007669"/>
    <property type="project" value="UniProtKB-UniRule"/>
</dbReference>
<feature type="domain" description="WWE" evidence="14">
    <location>
        <begin position="85"/>
        <end position="161"/>
    </location>
</feature>
<dbReference type="CTD" id="81847"/>
<keyword evidence="5" id="KW-0879">Wnt signaling pathway</keyword>
<evidence type="ECO:0000259" key="13">
    <source>
        <dbReference type="PROSITE" id="PS50089"/>
    </source>
</evidence>
<dbReference type="SUPFAM" id="SSF57850">
    <property type="entry name" value="RING/U-box"/>
    <property type="match status" value="1"/>
</dbReference>
<evidence type="ECO:0000256" key="6">
    <source>
        <dbReference type="ARBA" id="ARBA00022723"/>
    </source>
</evidence>